<dbReference type="Proteomes" id="UP000663887">
    <property type="component" value="Unassembled WGS sequence"/>
</dbReference>
<evidence type="ECO:0000313" key="1">
    <source>
        <dbReference type="EMBL" id="CAF2270161.1"/>
    </source>
</evidence>
<organism evidence="1 2">
    <name type="scientific">Rotaria magnacalcarata</name>
    <dbReference type="NCBI Taxonomy" id="392030"/>
    <lineage>
        <taxon>Eukaryota</taxon>
        <taxon>Metazoa</taxon>
        <taxon>Spiralia</taxon>
        <taxon>Gnathifera</taxon>
        <taxon>Rotifera</taxon>
        <taxon>Eurotatoria</taxon>
        <taxon>Bdelloidea</taxon>
        <taxon>Philodinida</taxon>
        <taxon>Philodinidae</taxon>
        <taxon>Rotaria</taxon>
    </lineage>
</organism>
<dbReference type="Gene3D" id="3.40.50.300">
    <property type="entry name" value="P-loop containing nucleotide triphosphate hydrolases"/>
    <property type="match status" value="1"/>
</dbReference>
<accession>A0A817AIC8</accession>
<gene>
    <name evidence="1" type="ORF">XDN619_LOCUS37048</name>
</gene>
<dbReference type="AlphaFoldDB" id="A0A817AIC8"/>
<feature type="non-terminal residue" evidence="1">
    <location>
        <position position="40"/>
    </location>
</feature>
<sequence length="40" mass="4798">MLNSVDAPRFHWLLKSSDHTLYPDTVFRHYPNAKMIMAHR</sequence>
<evidence type="ECO:0000313" key="2">
    <source>
        <dbReference type="Proteomes" id="UP000663887"/>
    </source>
</evidence>
<name>A0A817AIC8_9BILA</name>
<dbReference type="EMBL" id="CAJNRG010019208">
    <property type="protein sequence ID" value="CAF2270161.1"/>
    <property type="molecule type" value="Genomic_DNA"/>
</dbReference>
<dbReference type="InterPro" id="IPR027417">
    <property type="entry name" value="P-loop_NTPase"/>
</dbReference>
<protein>
    <submittedName>
        <fullName evidence="1">Uncharacterized protein</fullName>
    </submittedName>
</protein>
<reference evidence="1" key="1">
    <citation type="submission" date="2021-02" db="EMBL/GenBank/DDBJ databases">
        <authorList>
            <person name="Nowell W R."/>
        </authorList>
    </citation>
    <scope>NUCLEOTIDE SEQUENCE</scope>
</reference>
<proteinExistence type="predicted"/>
<comment type="caution">
    <text evidence="1">The sequence shown here is derived from an EMBL/GenBank/DDBJ whole genome shotgun (WGS) entry which is preliminary data.</text>
</comment>